<keyword evidence="1" id="KW-0436">Ligase</keyword>
<dbReference type="EMBL" id="JANBVB010000025">
    <property type="protein sequence ID" value="KAJ2899488.1"/>
    <property type="molecule type" value="Genomic_DNA"/>
</dbReference>
<reference evidence="1" key="1">
    <citation type="submission" date="2022-07" db="EMBL/GenBank/DDBJ databases">
        <title>Phylogenomic reconstructions and comparative analyses of Kickxellomycotina fungi.</title>
        <authorList>
            <person name="Reynolds N.K."/>
            <person name="Stajich J.E."/>
            <person name="Barry K."/>
            <person name="Grigoriev I.V."/>
            <person name="Crous P."/>
            <person name="Smith M.E."/>
        </authorList>
    </citation>
    <scope>NUCLEOTIDE SEQUENCE</scope>
    <source>
        <strain evidence="1">CBS 190363</strain>
    </source>
</reference>
<accession>A0ACC1M8K9</accession>
<protein>
    <submittedName>
        <fullName evidence="1">Leucyl-tRNA synthetase, mitochondrial</fullName>
        <ecNumber evidence="1">6.1.1.4</ecNumber>
    </submittedName>
</protein>
<dbReference type="Proteomes" id="UP001139981">
    <property type="component" value="Unassembled WGS sequence"/>
</dbReference>
<name>A0ACC1M8K9_9FUNG</name>
<gene>
    <name evidence="1" type="primary">NAM2</name>
    <name evidence="1" type="ORF">IWW38_000952</name>
</gene>
<evidence type="ECO:0000313" key="1">
    <source>
        <dbReference type="EMBL" id="KAJ2899488.1"/>
    </source>
</evidence>
<comment type="caution">
    <text evidence="1">The sequence shown here is derived from an EMBL/GenBank/DDBJ whole genome shotgun (WGS) entry which is preliminary data.</text>
</comment>
<proteinExistence type="predicted"/>
<evidence type="ECO:0000313" key="2">
    <source>
        <dbReference type="Proteomes" id="UP001139981"/>
    </source>
</evidence>
<sequence>MLVAHCCCKSSLARKVAAVAMVTTPLCRQFSAGRAALAQARFAQWIDASTGKLNTGALESKWKARWAEIKERQAKSSAGNTGLSAEDVDQLFYVLVMFPYPSGVLHMGHVRVYTISDTTSRFYKMSGKRVIHPMGWDAFGLPAENAAIERGIAPDTWTASNIGVMKEQLARILTDFDWDRELATCDPSYYKWTQYIFTQLYAHGMVYRKEAMVNWDPVDQTVLANEQVDKNGRSWRSGAVVEQRKLKQWFAKITDYADDLLRDLDSLDWPEHVKSMQASWIGRSEGAEFAFALDLPGIESISVFTSRPDTLFGVSYLAVAADHPLVSSAHLPASHAKEVLLCAQKISDSQAGGGDATRSAKTGVFTGLFARHPLDSARQIPVYVAGYVLSGYGTGAVMGVPAHDVRDYEFSQANGLSIHAPVVEPLSAAGIQSPDIPVFTGDGVLRQIPENGSFGGLSSAKAAKEITKAATERGVGKHTVNYRLRDWLLSRQRFWGAPVPIIHCPSCGAVPVPESDLPVKLPSGIELSGRGGNPLAKATEWVNCKCPKCSGAAKRDTDTLDTFVDSSWYFLRYTDPHNTKQPFDVLRASAVMPVDIYIGGVEHAILHLLYSRFISKFLWRTQSYGHQAVESLGSVSASVKDAIRRREERASALNGEPFKRLLTQGMVHGLTYKDPSTGRFLKPDEVSVDKSTGMPRIKLTNESPATSYEKMSKSKYNGVDPNETVDTFGADATRLHMLYLAPPQDTLEWDTQSIVGMQRWINRVGRLVDSACKDVAKPLQSFEHALVGRSQWDKEAKETFRQTNVAIQRATESLTGTFAFNTAIAALIELSNYLGSVSDRSHSTFAYGLTCLIKMLSPMAPSVGEELWEVVRESGYDTAATASTDATVASVFDERWPKVDESALKQQHVTVVVQVNGKVRFRLEEIDADQSQEDLIQAASKHALAKKWLFDSSNGKQKVVKKVVHIPNKILNIII</sequence>
<keyword evidence="2" id="KW-1185">Reference proteome</keyword>
<organism evidence="1 2">
    <name type="scientific">Coemansia aciculifera</name>
    <dbReference type="NCBI Taxonomy" id="417176"/>
    <lineage>
        <taxon>Eukaryota</taxon>
        <taxon>Fungi</taxon>
        <taxon>Fungi incertae sedis</taxon>
        <taxon>Zoopagomycota</taxon>
        <taxon>Kickxellomycotina</taxon>
        <taxon>Kickxellomycetes</taxon>
        <taxon>Kickxellales</taxon>
        <taxon>Kickxellaceae</taxon>
        <taxon>Coemansia</taxon>
    </lineage>
</organism>
<dbReference type="EC" id="6.1.1.4" evidence="1"/>